<organism evidence="2 3">
    <name type="scientific">Dryococelus australis</name>
    <dbReference type="NCBI Taxonomy" id="614101"/>
    <lineage>
        <taxon>Eukaryota</taxon>
        <taxon>Metazoa</taxon>
        <taxon>Ecdysozoa</taxon>
        <taxon>Arthropoda</taxon>
        <taxon>Hexapoda</taxon>
        <taxon>Insecta</taxon>
        <taxon>Pterygota</taxon>
        <taxon>Neoptera</taxon>
        <taxon>Polyneoptera</taxon>
        <taxon>Phasmatodea</taxon>
        <taxon>Verophasmatodea</taxon>
        <taxon>Anareolatae</taxon>
        <taxon>Phasmatidae</taxon>
        <taxon>Eurycanthinae</taxon>
        <taxon>Dryococelus</taxon>
    </lineage>
</organism>
<accession>A0ABQ9H8H4</accession>
<name>A0ABQ9H8H4_9NEOP</name>
<evidence type="ECO:0000313" key="2">
    <source>
        <dbReference type="EMBL" id="KAJ8880606.1"/>
    </source>
</evidence>
<dbReference type="Proteomes" id="UP001159363">
    <property type="component" value="Chromosome 5"/>
</dbReference>
<feature type="compositionally biased region" description="Polar residues" evidence="1">
    <location>
        <begin position="40"/>
        <end position="54"/>
    </location>
</feature>
<feature type="region of interest" description="Disordered" evidence="1">
    <location>
        <begin position="396"/>
        <end position="416"/>
    </location>
</feature>
<reference evidence="2 3" key="1">
    <citation type="submission" date="2023-02" db="EMBL/GenBank/DDBJ databases">
        <title>LHISI_Scaffold_Assembly.</title>
        <authorList>
            <person name="Stuart O.P."/>
            <person name="Cleave R."/>
            <person name="Magrath M.J.L."/>
            <person name="Mikheyev A.S."/>
        </authorList>
    </citation>
    <scope>NUCLEOTIDE SEQUENCE [LARGE SCALE GENOMIC DNA]</scope>
    <source>
        <strain evidence="2">Daus_M_001</strain>
        <tissue evidence="2">Leg muscle</tissue>
    </source>
</reference>
<comment type="caution">
    <text evidence="2">The sequence shown here is derived from an EMBL/GenBank/DDBJ whole genome shotgun (WGS) entry which is preliminary data.</text>
</comment>
<evidence type="ECO:0000313" key="3">
    <source>
        <dbReference type="Proteomes" id="UP001159363"/>
    </source>
</evidence>
<proteinExistence type="predicted"/>
<evidence type="ECO:0000256" key="1">
    <source>
        <dbReference type="SAM" id="MobiDB-lite"/>
    </source>
</evidence>
<dbReference type="EMBL" id="JARBHB010000006">
    <property type="protein sequence ID" value="KAJ8880606.1"/>
    <property type="molecule type" value="Genomic_DNA"/>
</dbReference>
<protein>
    <submittedName>
        <fullName evidence="2">Uncharacterized protein</fullName>
    </submittedName>
</protein>
<feature type="region of interest" description="Disordered" evidence="1">
    <location>
        <begin position="35"/>
        <end position="54"/>
    </location>
</feature>
<gene>
    <name evidence="2" type="ORF">PR048_017076</name>
</gene>
<keyword evidence="3" id="KW-1185">Reference proteome</keyword>
<sequence>MCQLNRLLPLRSTRRLPSFDLPANSVALRLAYPPPPPRPQSQISAKSPSFQHRTGNRSRSWIFTNDSKFLIRSPPVLLAKTARGLRLVAKRLCVPLSWRKFHWMLHFSYVTSSFFMLAKNSPAVPRNINDPLCLGVAIASRAPITLTPLASSVRKFIKLSVGFSREKEHVRKRCLKIYLYARCVFSRLIRKRAVIRWWLVGSRKKELLGKTLNMRKGRRDHDAGAMQRDSARGPQVTAEKVRGSGNILGIHPRGLVFDSRLAILISVFLSFPKPRWADAEMHFTAVYGVTVAAWLACLPPPQKGEPRSVPGRVTGFSHVEIVPDDAGGRRVFSGIFRFSRPFHSGAAPYSLQSPSSDLQTSLNNRQFSSLLHTHLLLRSSARRLLTMAKAVFQPSQQRCRPGSSGKWLDGLRSDTA</sequence>